<dbReference type="InterPro" id="IPR003732">
    <property type="entry name" value="Daa-tRNA_deacyls_DTD"/>
</dbReference>
<feature type="short sequence motif" description="Gly-cisPro motif, important for rejection of L-amino acids" evidence="2">
    <location>
        <begin position="137"/>
        <end position="138"/>
    </location>
</feature>
<dbReference type="GO" id="GO:0051500">
    <property type="term" value="F:D-tyrosyl-tRNA(Tyr) deacylase activity"/>
    <property type="evidence" value="ECO:0007669"/>
    <property type="project" value="TreeGrafter"/>
</dbReference>
<evidence type="ECO:0000313" key="3">
    <source>
        <dbReference type="EMBL" id="KEQ22939.1"/>
    </source>
</evidence>
<dbReference type="SUPFAM" id="SSF69500">
    <property type="entry name" value="DTD-like"/>
    <property type="match status" value="1"/>
</dbReference>
<comment type="similarity">
    <text evidence="1 2">Belongs to the DTD family.</text>
</comment>
<comment type="subunit">
    <text evidence="2">Homodimer.</text>
</comment>
<dbReference type="Proteomes" id="UP000028123">
    <property type="component" value="Unassembled WGS sequence"/>
</dbReference>
<dbReference type="AlphaFoldDB" id="A0A081NWW6"/>
<dbReference type="Gene3D" id="3.50.80.10">
    <property type="entry name" value="D-tyrosyl-tRNA(Tyr) deacylase"/>
    <property type="match status" value="1"/>
</dbReference>
<dbReference type="PANTHER" id="PTHR10472:SF5">
    <property type="entry name" value="D-AMINOACYL-TRNA DEACYLASE 1"/>
    <property type="match status" value="1"/>
</dbReference>
<evidence type="ECO:0000313" key="4">
    <source>
        <dbReference type="Proteomes" id="UP000028123"/>
    </source>
</evidence>
<protein>
    <recommendedName>
        <fullName evidence="2">D-aminoacyl-tRNA deacylase</fullName>
        <shortName evidence="2">DTD</shortName>
        <ecNumber evidence="2">3.1.1.96</ecNumber>
    </recommendedName>
    <alternativeName>
        <fullName evidence="2">Gly-tRNA(Ala) deacylase</fullName>
        <ecNumber evidence="2">3.1.1.-</ecNumber>
    </alternativeName>
</protein>
<comment type="caution">
    <text evidence="3">The sequence shown here is derived from an EMBL/GenBank/DDBJ whole genome shotgun (WGS) entry which is preliminary data.</text>
</comment>
<proteinExistence type="inferred from homology"/>
<keyword evidence="2" id="KW-0820">tRNA-binding</keyword>
<dbReference type="EC" id="3.1.1.-" evidence="2"/>
<dbReference type="GO" id="GO:0043908">
    <property type="term" value="F:Ser(Gly)-tRNA(Ala) hydrolase activity"/>
    <property type="evidence" value="ECO:0007669"/>
    <property type="project" value="UniProtKB-UniRule"/>
</dbReference>
<comment type="function">
    <text evidence="2">An aminoacyl-tRNA editing enzyme that deacylates mischarged D-aminoacyl-tRNAs. Also deacylates mischarged glycyl-tRNA(Ala), protecting cells against glycine mischarging by AlaRS. Acts via tRNA-based rather than protein-based catalysis; rejects L-amino acids rather than detecting D-amino acids in the active site. By recycling D-aminoacyl-tRNA to D-amino acids and free tRNA molecules, this enzyme counteracts the toxicity associated with the formation of D-aminoacyl-tRNA entities in vivo and helps enforce protein L-homochirality.</text>
</comment>
<keyword evidence="2" id="KW-0963">Cytoplasm</keyword>
<dbReference type="GO" id="GO:0000049">
    <property type="term" value="F:tRNA binding"/>
    <property type="evidence" value="ECO:0007669"/>
    <property type="project" value="UniProtKB-UniRule"/>
</dbReference>
<dbReference type="EMBL" id="JNVM01000030">
    <property type="protein sequence ID" value="KEQ22939.1"/>
    <property type="molecule type" value="Genomic_DNA"/>
</dbReference>
<dbReference type="FunFam" id="3.50.80.10:FF:000001">
    <property type="entry name" value="D-aminoacyl-tRNA deacylase"/>
    <property type="match status" value="1"/>
</dbReference>
<keyword evidence="4" id="KW-1185">Reference proteome</keyword>
<accession>A0A081NWW6</accession>
<dbReference type="EC" id="3.1.1.96" evidence="2"/>
<dbReference type="eggNOG" id="COG1490">
    <property type="taxonomic scope" value="Bacteria"/>
</dbReference>
<dbReference type="OrthoDB" id="9801395at2"/>
<dbReference type="InterPro" id="IPR023509">
    <property type="entry name" value="DTD-like_sf"/>
</dbReference>
<dbReference type="NCBIfam" id="TIGR00256">
    <property type="entry name" value="D-aminoacyl-tRNA deacylase"/>
    <property type="match status" value="1"/>
</dbReference>
<dbReference type="GO" id="GO:0005737">
    <property type="term" value="C:cytoplasm"/>
    <property type="evidence" value="ECO:0007669"/>
    <property type="project" value="UniProtKB-SubCell"/>
</dbReference>
<sequence length="148" mass="16275">MRVVLQRSKAAQVTVNGETVGRIDHGLVLLVGIADGDIEEDARYLADKIAGLRIFEDEQGKMNHSVLETGGQVLSISQFTLYGDCRKGRRPNFMAAARPELAEPLYERFNDMLREAGLHVETGRFGAMMDVSLVNDGPVTLIVESKQA</sequence>
<comment type="domain">
    <text evidence="2">A Gly-cisPro motif from one monomer fits into the active site of the other monomer to allow specific chiral rejection of L-amino acids.</text>
</comment>
<comment type="catalytic activity">
    <reaction evidence="2">
        <text>a D-aminoacyl-tRNA + H2O = a tRNA + a D-alpha-amino acid + H(+)</text>
        <dbReference type="Rhea" id="RHEA:13953"/>
        <dbReference type="Rhea" id="RHEA-COMP:10123"/>
        <dbReference type="Rhea" id="RHEA-COMP:10124"/>
        <dbReference type="ChEBI" id="CHEBI:15377"/>
        <dbReference type="ChEBI" id="CHEBI:15378"/>
        <dbReference type="ChEBI" id="CHEBI:59871"/>
        <dbReference type="ChEBI" id="CHEBI:78442"/>
        <dbReference type="ChEBI" id="CHEBI:79333"/>
        <dbReference type="EC" id="3.1.1.96"/>
    </reaction>
</comment>
<organism evidence="3 4">
    <name type="scientific">Paenibacillus tyrfis</name>
    <dbReference type="NCBI Taxonomy" id="1501230"/>
    <lineage>
        <taxon>Bacteria</taxon>
        <taxon>Bacillati</taxon>
        <taxon>Bacillota</taxon>
        <taxon>Bacilli</taxon>
        <taxon>Bacillales</taxon>
        <taxon>Paenibacillaceae</taxon>
        <taxon>Paenibacillus</taxon>
    </lineage>
</organism>
<keyword evidence="2" id="KW-0694">RNA-binding</keyword>
<dbReference type="CDD" id="cd00563">
    <property type="entry name" value="Dtyr_deacylase"/>
    <property type="match status" value="1"/>
</dbReference>
<gene>
    <name evidence="2" type="primary">dtd</name>
    <name evidence="3" type="ORF">ET33_20315</name>
</gene>
<name>A0A081NWW6_9BACL</name>
<dbReference type="GO" id="GO:0019478">
    <property type="term" value="P:D-amino acid catabolic process"/>
    <property type="evidence" value="ECO:0007669"/>
    <property type="project" value="UniProtKB-UniRule"/>
</dbReference>
<dbReference type="Pfam" id="PF02580">
    <property type="entry name" value="Tyr_Deacylase"/>
    <property type="match status" value="1"/>
</dbReference>
<dbReference type="RefSeq" id="WP_036689942.1">
    <property type="nucleotide sequence ID" value="NZ_FYEP01000013.1"/>
</dbReference>
<comment type="subcellular location">
    <subcellularLocation>
        <location evidence="2">Cytoplasm</location>
    </subcellularLocation>
</comment>
<comment type="catalytic activity">
    <reaction evidence="2">
        <text>glycyl-tRNA(Ala) + H2O = tRNA(Ala) + glycine + H(+)</text>
        <dbReference type="Rhea" id="RHEA:53744"/>
        <dbReference type="Rhea" id="RHEA-COMP:9657"/>
        <dbReference type="Rhea" id="RHEA-COMP:13640"/>
        <dbReference type="ChEBI" id="CHEBI:15377"/>
        <dbReference type="ChEBI" id="CHEBI:15378"/>
        <dbReference type="ChEBI" id="CHEBI:57305"/>
        <dbReference type="ChEBI" id="CHEBI:78442"/>
        <dbReference type="ChEBI" id="CHEBI:78522"/>
    </reaction>
</comment>
<reference evidence="3 4" key="1">
    <citation type="submission" date="2014-06" db="EMBL/GenBank/DDBJ databases">
        <title>Draft genome sequence of Paenibacillus sp. MSt1.</title>
        <authorList>
            <person name="Aw Y.K."/>
            <person name="Ong K.S."/>
            <person name="Gan H.M."/>
            <person name="Lee S.M."/>
        </authorList>
    </citation>
    <scope>NUCLEOTIDE SEQUENCE [LARGE SCALE GENOMIC DNA]</scope>
    <source>
        <strain evidence="3 4">MSt1</strain>
    </source>
</reference>
<dbReference type="GO" id="GO:0106026">
    <property type="term" value="F:Gly-tRNA(Ala) deacylase activity"/>
    <property type="evidence" value="ECO:0007669"/>
    <property type="project" value="UniProtKB-UniRule"/>
</dbReference>
<dbReference type="PANTHER" id="PTHR10472">
    <property type="entry name" value="D-TYROSYL-TRNA TYR DEACYLASE"/>
    <property type="match status" value="1"/>
</dbReference>
<dbReference type="HAMAP" id="MF_00518">
    <property type="entry name" value="Deacylase_Dtd"/>
    <property type="match status" value="1"/>
</dbReference>
<evidence type="ECO:0000256" key="2">
    <source>
        <dbReference type="HAMAP-Rule" id="MF_00518"/>
    </source>
</evidence>
<evidence type="ECO:0000256" key="1">
    <source>
        <dbReference type="ARBA" id="ARBA00009673"/>
    </source>
</evidence>
<keyword evidence="2" id="KW-0378">Hydrolase</keyword>